<dbReference type="HOGENOM" id="CLU_2411284_0_0_5"/>
<reference evidence="2" key="1">
    <citation type="journal article" date="2011" name="J. Bacteriol.">
        <title>Genome sequences of eight morphologically diverse alphaproteobacteria.</title>
        <authorList>
            <consortium name="US DOE Joint Genome Institute"/>
            <person name="Brown P.J."/>
            <person name="Kysela D.T."/>
            <person name="Buechlein A."/>
            <person name="Hemmerich C."/>
            <person name="Brun Y.V."/>
        </authorList>
    </citation>
    <scope>NUCLEOTIDE SEQUENCE [LARGE SCALE GENOMIC DNA]</scope>
    <source>
        <strain evidence="2">ATCC 17100 / ATH 3.1.1 / DSM 162 / LMG 4299</strain>
    </source>
</reference>
<proteinExistence type="predicted"/>
<gene>
    <name evidence="1" type="ordered locus">Rvan_3593</name>
</gene>
<name>E3I4U3_RHOVT</name>
<dbReference type="STRING" id="648757.Rvan_3593"/>
<dbReference type="AlphaFoldDB" id="E3I4U3"/>
<dbReference type="Proteomes" id="UP000001399">
    <property type="component" value="Chromosome"/>
</dbReference>
<organism evidence="1 2">
    <name type="scientific">Rhodomicrobium vannielii (strain ATCC 17100 / DSM 162 / LMG 4299 / NCIMB 10020 / ATH 3.1.1)</name>
    <dbReference type="NCBI Taxonomy" id="648757"/>
    <lineage>
        <taxon>Bacteria</taxon>
        <taxon>Pseudomonadati</taxon>
        <taxon>Pseudomonadota</taxon>
        <taxon>Alphaproteobacteria</taxon>
        <taxon>Hyphomicrobiales</taxon>
        <taxon>Hyphomicrobiaceae</taxon>
        <taxon>Rhodomicrobium</taxon>
    </lineage>
</organism>
<sequence length="92" mass="10485">MVRRVNSAQWLGHVDPHRTTEEWYESHAPAYLETCKTGVDAIMGQLHEIAQRHKKPRPILPPNLIAGTSLIVIDNEKPEKLPVSKKDPKRSK</sequence>
<accession>E3I4U3</accession>
<evidence type="ECO:0000313" key="2">
    <source>
        <dbReference type="Proteomes" id="UP000001399"/>
    </source>
</evidence>
<dbReference type="EMBL" id="CP002292">
    <property type="protein sequence ID" value="ADP72765.1"/>
    <property type="molecule type" value="Genomic_DNA"/>
</dbReference>
<protein>
    <submittedName>
        <fullName evidence="1">Uncharacterized protein</fullName>
    </submittedName>
</protein>
<dbReference type="KEGG" id="rva:Rvan_3593"/>
<keyword evidence="2" id="KW-1185">Reference proteome</keyword>
<evidence type="ECO:0000313" key="1">
    <source>
        <dbReference type="EMBL" id="ADP72765.1"/>
    </source>
</evidence>